<dbReference type="InterPro" id="IPR011990">
    <property type="entry name" value="TPR-like_helical_dom_sf"/>
</dbReference>
<evidence type="ECO:0000256" key="5">
    <source>
        <dbReference type="ARBA" id="ARBA00023237"/>
    </source>
</evidence>
<keyword evidence="5" id="KW-0998">Cell outer membrane</keyword>
<dbReference type="RefSeq" id="WP_129017564.1">
    <property type="nucleotide sequence ID" value="NZ_SDDZ01000006.1"/>
</dbReference>
<reference evidence="8 9" key="1">
    <citation type="submission" date="2019-01" db="EMBL/GenBank/DDBJ databases">
        <title>Genome sequence of the Antarctic species Gelidibacter gilvus ACAM 158(T).</title>
        <authorList>
            <person name="Bowman J.P."/>
        </authorList>
    </citation>
    <scope>NUCLEOTIDE SEQUENCE [LARGE SCALE GENOMIC DNA]</scope>
    <source>
        <strain evidence="8 9">IC158</strain>
    </source>
</reference>
<gene>
    <name evidence="8" type="ORF">ESZ48_11095</name>
</gene>
<dbReference type="SUPFAM" id="SSF48452">
    <property type="entry name" value="TPR-like"/>
    <property type="match status" value="1"/>
</dbReference>
<protein>
    <submittedName>
        <fullName evidence="8">RagB/SusD family nutrient uptake outer membrane protein</fullName>
    </submittedName>
</protein>
<accession>A0A4Q0XEA4</accession>
<comment type="caution">
    <text evidence="8">The sequence shown here is derived from an EMBL/GenBank/DDBJ whole genome shotgun (WGS) entry which is preliminary data.</text>
</comment>
<dbReference type="AlphaFoldDB" id="A0A4Q0XEA4"/>
<dbReference type="CDD" id="cd08977">
    <property type="entry name" value="SusD"/>
    <property type="match status" value="1"/>
</dbReference>
<sequence>MKFIKSCFQNGKNFKGFAFLIFTNVNRIVPCLAVVVLVNCSDFVEVDAPKNILISETVFDDSATVESALANIYHQIREQGLVSGTFGMTTALGIYSDELDYFGFDTNQIPLFNHNVIARNQRITAWWNHAFYLIYCANDILTGVDGSDALTILEKKRFRGQALFLRGYVHSLLADLFGDIPYLTTTDYLENNKVPRMPLKMVNERIIYDLTTAIELMEGLSIDSGGRVLPDEYVAKALLARRYLYTEQWDLATVTATELIDNYGLERNLEDTFLKESQETIWQLKSGVIPRNTQEANQLVIQIIPGQKYALTDNLLAAFEVGDNRFVHWTGSISSSDNTLTLFFANKYKALLTETQSLEYSIVFRCAEQYLIRAEARARLGDIHGAKEDIDFIRNRAGLAGTTANSLTEVLDAILQERRIELFAEHGQRWFDLKRTGNAGIVLGPIKPNWHTTDVLFPIPETELELNPNLLPQNKGY</sequence>
<proteinExistence type="inferred from homology"/>
<dbReference type="OrthoDB" id="621570at2"/>
<evidence type="ECO:0000313" key="9">
    <source>
        <dbReference type="Proteomes" id="UP000289792"/>
    </source>
</evidence>
<name>A0A4Q0XEA4_9FLAO</name>
<dbReference type="InterPro" id="IPR012944">
    <property type="entry name" value="SusD_RagB_dom"/>
</dbReference>
<keyword evidence="4" id="KW-0472">Membrane</keyword>
<evidence type="ECO:0000256" key="3">
    <source>
        <dbReference type="ARBA" id="ARBA00022729"/>
    </source>
</evidence>
<dbReference type="Proteomes" id="UP000289792">
    <property type="component" value="Unassembled WGS sequence"/>
</dbReference>
<evidence type="ECO:0000256" key="4">
    <source>
        <dbReference type="ARBA" id="ARBA00023136"/>
    </source>
</evidence>
<dbReference type="GO" id="GO:0009279">
    <property type="term" value="C:cell outer membrane"/>
    <property type="evidence" value="ECO:0007669"/>
    <property type="project" value="UniProtKB-SubCell"/>
</dbReference>
<dbReference type="Gene3D" id="1.25.40.390">
    <property type="match status" value="1"/>
</dbReference>
<evidence type="ECO:0000259" key="6">
    <source>
        <dbReference type="Pfam" id="PF07980"/>
    </source>
</evidence>
<comment type="similarity">
    <text evidence="2">Belongs to the SusD family.</text>
</comment>
<keyword evidence="3" id="KW-0732">Signal</keyword>
<dbReference type="Pfam" id="PF14322">
    <property type="entry name" value="SusD-like_3"/>
    <property type="match status" value="1"/>
</dbReference>
<feature type="domain" description="SusD-like N-terminal" evidence="7">
    <location>
        <begin position="65"/>
        <end position="244"/>
    </location>
</feature>
<dbReference type="EMBL" id="SDDZ01000006">
    <property type="protein sequence ID" value="RXJ49554.1"/>
    <property type="molecule type" value="Genomic_DNA"/>
</dbReference>
<dbReference type="Pfam" id="PF07980">
    <property type="entry name" value="SusD_RagB"/>
    <property type="match status" value="1"/>
</dbReference>
<evidence type="ECO:0000313" key="8">
    <source>
        <dbReference type="EMBL" id="RXJ49554.1"/>
    </source>
</evidence>
<evidence type="ECO:0000256" key="2">
    <source>
        <dbReference type="ARBA" id="ARBA00006275"/>
    </source>
</evidence>
<evidence type="ECO:0000259" key="7">
    <source>
        <dbReference type="Pfam" id="PF14322"/>
    </source>
</evidence>
<organism evidence="8 9">
    <name type="scientific">Gelidibacter gilvus</name>
    <dbReference type="NCBI Taxonomy" id="59602"/>
    <lineage>
        <taxon>Bacteria</taxon>
        <taxon>Pseudomonadati</taxon>
        <taxon>Bacteroidota</taxon>
        <taxon>Flavobacteriia</taxon>
        <taxon>Flavobacteriales</taxon>
        <taxon>Flavobacteriaceae</taxon>
        <taxon>Gelidibacter</taxon>
    </lineage>
</organism>
<comment type="subcellular location">
    <subcellularLocation>
        <location evidence="1">Cell outer membrane</location>
    </subcellularLocation>
</comment>
<keyword evidence="9" id="KW-1185">Reference proteome</keyword>
<evidence type="ECO:0000256" key="1">
    <source>
        <dbReference type="ARBA" id="ARBA00004442"/>
    </source>
</evidence>
<dbReference type="InterPro" id="IPR033985">
    <property type="entry name" value="SusD-like_N"/>
</dbReference>
<feature type="domain" description="RagB/SusD" evidence="6">
    <location>
        <begin position="351"/>
        <end position="477"/>
    </location>
</feature>